<dbReference type="InterPro" id="IPR021109">
    <property type="entry name" value="Peptidase_aspartic_dom_sf"/>
</dbReference>
<evidence type="ECO:0000313" key="3">
    <source>
        <dbReference type="Proteomes" id="UP001249851"/>
    </source>
</evidence>
<dbReference type="Gene3D" id="4.10.60.10">
    <property type="entry name" value="Zinc finger, CCHC-type"/>
    <property type="match status" value="1"/>
</dbReference>
<dbReference type="AlphaFoldDB" id="A0AAD9UV50"/>
<name>A0AAD9UV50_ACRCE</name>
<feature type="region of interest" description="Disordered" evidence="1">
    <location>
        <begin position="67"/>
        <end position="125"/>
    </location>
</feature>
<feature type="compositionally biased region" description="Basic and acidic residues" evidence="1">
    <location>
        <begin position="67"/>
        <end position="76"/>
    </location>
</feature>
<protein>
    <recommendedName>
        <fullName evidence="4">Peptidase A2 domain-containing protein</fullName>
    </recommendedName>
</protein>
<dbReference type="Proteomes" id="UP001249851">
    <property type="component" value="Unassembled WGS sequence"/>
</dbReference>
<gene>
    <name evidence="2" type="ORF">P5673_028045</name>
</gene>
<dbReference type="Gene3D" id="3.30.70.270">
    <property type="match status" value="1"/>
</dbReference>
<keyword evidence="3" id="KW-1185">Reference proteome</keyword>
<accession>A0AAD9UV50</accession>
<organism evidence="2 3">
    <name type="scientific">Acropora cervicornis</name>
    <name type="common">Staghorn coral</name>
    <dbReference type="NCBI Taxonomy" id="6130"/>
    <lineage>
        <taxon>Eukaryota</taxon>
        <taxon>Metazoa</taxon>
        <taxon>Cnidaria</taxon>
        <taxon>Anthozoa</taxon>
        <taxon>Hexacorallia</taxon>
        <taxon>Scleractinia</taxon>
        <taxon>Astrocoeniina</taxon>
        <taxon>Acroporidae</taxon>
        <taxon>Acropora</taxon>
    </lineage>
</organism>
<dbReference type="PANTHER" id="PTHR37984:SF9">
    <property type="entry name" value="INTEGRASE CATALYTIC DOMAIN-CONTAINING PROTEIN"/>
    <property type="match status" value="1"/>
</dbReference>
<reference evidence="2" key="1">
    <citation type="journal article" date="2023" name="G3 (Bethesda)">
        <title>Whole genome assembly and annotation of the endangered Caribbean coral Acropora cervicornis.</title>
        <authorList>
            <person name="Selwyn J.D."/>
            <person name="Vollmer S.V."/>
        </authorList>
    </citation>
    <scope>NUCLEOTIDE SEQUENCE</scope>
    <source>
        <strain evidence="2">K2</strain>
    </source>
</reference>
<reference evidence="2" key="2">
    <citation type="journal article" date="2023" name="Science">
        <title>Genomic signatures of disease resistance in endangered staghorn corals.</title>
        <authorList>
            <person name="Vollmer S.V."/>
            <person name="Selwyn J.D."/>
            <person name="Despard B.A."/>
            <person name="Roesel C.L."/>
        </authorList>
    </citation>
    <scope>NUCLEOTIDE SEQUENCE</scope>
    <source>
        <strain evidence="2">K2</strain>
    </source>
</reference>
<dbReference type="EMBL" id="JARQWQ010000101">
    <property type="protein sequence ID" value="KAK2551119.1"/>
    <property type="molecule type" value="Genomic_DNA"/>
</dbReference>
<dbReference type="Gene3D" id="2.40.70.10">
    <property type="entry name" value="Acid Proteases"/>
    <property type="match status" value="1"/>
</dbReference>
<dbReference type="PANTHER" id="PTHR37984">
    <property type="entry name" value="PROTEIN CBG26694"/>
    <property type="match status" value="1"/>
</dbReference>
<evidence type="ECO:0000313" key="2">
    <source>
        <dbReference type="EMBL" id="KAK2551119.1"/>
    </source>
</evidence>
<evidence type="ECO:0000256" key="1">
    <source>
        <dbReference type="SAM" id="MobiDB-lite"/>
    </source>
</evidence>
<dbReference type="InterPro" id="IPR050951">
    <property type="entry name" value="Retrovirus_Pol_polyprotein"/>
</dbReference>
<proteinExistence type="predicted"/>
<dbReference type="InterPro" id="IPR043502">
    <property type="entry name" value="DNA/RNA_pol_sf"/>
</dbReference>
<evidence type="ECO:0008006" key="4">
    <source>
        <dbReference type="Google" id="ProtNLM"/>
    </source>
</evidence>
<dbReference type="SUPFAM" id="SSF56672">
    <property type="entry name" value="DNA/RNA polymerases"/>
    <property type="match status" value="1"/>
</dbReference>
<sequence length="410" mass="46277">MGEEADDIMVSFGLTADDATQYELVKNTFESHFTVKRNVIFERAKFNLRSQQEDSKLTLEKAVTRARQSETVKKQQDILQGTQPDPPSANVDQISKKRGKGGKGKDQKIKPPQNSKLAGKTPETKCTRCLGTPHSKQECPTKDSKCNKCLKEGHWKIGEVYSCPEVELEGEFFLGQLTEVDMVERSSKESWKAEVKLNEHAVKFKVDTGADVTVTPPNIYHSLVPKPFLSKCDKTLMGPCKHKLCCLGNFTAKVCVNDKVITELIYVVKDLERPLLGRDAAEKLKLVIRVDTVSSDDYKTKMASKHRQLFTGLGQMKETYTITLKEDAKPFAISVPRKVPLPLYQKTKDELDRMLETDKVKAISDLPPLTNLQEVRMFLGMVNKLSKFSDHLADKTKSIRELLLKGNQWV</sequence>
<dbReference type="InterPro" id="IPR043128">
    <property type="entry name" value="Rev_trsase/Diguanyl_cyclase"/>
</dbReference>
<comment type="caution">
    <text evidence="2">The sequence shown here is derived from an EMBL/GenBank/DDBJ whole genome shotgun (WGS) entry which is preliminary data.</text>
</comment>
<dbReference type="SUPFAM" id="SSF50630">
    <property type="entry name" value="Acid proteases"/>
    <property type="match status" value="1"/>
</dbReference>